<comment type="caution">
    <text evidence="2">The sequence shown here is derived from an EMBL/GenBank/DDBJ whole genome shotgun (WGS) entry which is preliminary data.</text>
</comment>
<gene>
    <name evidence="2" type="ORF">E2C01_101240</name>
</gene>
<sequence length="78" mass="9338">MDKREEKEEKEDEERERRMRTRRRSKIVYRFSVCIRRQVFQIDYRDGIRRLSGADGWGGSSNYEAAPVSVVLLRDGSR</sequence>
<reference evidence="2 3" key="1">
    <citation type="submission" date="2019-05" db="EMBL/GenBank/DDBJ databases">
        <title>Another draft genome of Portunus trituberculatus and its Hox gene families provides insights of decapod evolution.</title>
        <authorList>
            <person name="Jeong J.-H."/>
            <person name="Song I."/>
            <person name="Kim S."/>
            <person name="Choi T."/>
            <person name="Kim D."/>
            <person name="Ryu S."/>
            <person name="Kim W."/>
        </authorList>
    </citation>
    <scope>NUCLEOTIDE SEQUENCE [LARGE SCALE GENOMIC DNA]</scope>
    <source>
        <tissue evidence="2">Muscle</tissue>
    </source>
</reference>
<protein>
    <submittedName>
        <fullName evidence="2">Uncharacterized protein</fullName>
    </submittedName>
</protein>
<dbReference type="AlphaFoldDB" id="A0A5B7KA56"/>
<evidence type="ECO:0000313" key="3">
    <source>
        <dbReference type="Proteomes" id="UP000324222"/>
    </source>
</evidence>
<name>A0A5B7KA56_PORTR</name>
<dbReference type="EMBL" id="VSRR010146268">
    <property type="protein sequence ID" value="MPD05493.1"/>
    <property type="molecule type" value="Genomic_DNA"/>
</dbReference>
<evidence type="ECO:0000256" key="1">
    <source>
        <dbReference type="SAM" id="MobiDB-lite"/>
    </source>
</evidence>
<evidence type="ECO:0000313" key="2">
    <source>
        <dbReference type="EMBL" id="MPD05493.1"/>
    </source>
</evidence>
<dbReference type="Proteomes" id="UP000324222">
    <property type="component" value="Unassembled WGS sequence"/>
</dbReference>
<proteinExistence type="predicted"/>
<organism evidence="2 3">
    <name type="scientific">Portunus trituberculatus</name>
    <name type="common">Swimming crab</name>
    <name type="synonym">Neptunus trituberculatus</name>
    <dbReference type="NCBI Taxonomy" id="210409"/>
    <lineage>
        <taxon>Eukaryota</taxon>
        <taxon>Metazoa</taxon>
        <taxon>Ecdysozoa</taxon>
        <taxon>Arthropoda</taxon>
        <taxon>Crustacea</taxon>
        <taxon>Multicrustacea</taxon>
        <taxon>Malacostraca</taxon>
        <taxon>Eumalacostraca</taxon>
        <taxon>Eucarida</taxon>
        <taxon>Decapoda</taxon>
        <taxon>Pleocyemata</taxon>
        <taxon>Brachyura</taxon>
        <taxon>Eubrachyura</taxon>
        <taxon>Portunoidea</taxon>
        <taxon>Portunidae</taxon>
        <taxon>Portuninae</taxon>
        <taxon>Portunus</taxon>
    </lineage>
</organism>
<accession>A0A5B7KA56</accession>
<feature type="region of interest" description="Disordered" evidence="1">
    <location>
        <begin position="1"/>
        <end position="21"/>
    </location>
</feature>
<keyword evidence="3" id="KW-1185">Reference proteome</keyword>